<dbReference type="Gene3D" id="3.30.70.270">
    <property type="match status" value="1"/>
</dbReference>
<gene>
    <name evidence="2" type="primary">AVEN_122781_1</name>
    <name evidence="2" type="ORF">TNCV_5043641</name>
</gene>
<dbReference type="Proteomes" id="UP000887159">
    <property type="component" value="Unassembled WGS sequence"/>
</dbReference>
<name>A0A8X6WH57_TRICX</name>
<dbReference type="InterPro" id="IPR000477">
    <property type="entry name" value="RT_dom"/>
</dbReference>
<keyword evidence="2" id="KW-0548">Nucleotidyltransferase</keyword>
<keyword evidence="2" id="KW-0695">RNA-directed DNA polymerase</keyword>
<protein>
    <submittedName>
        <fullName evidence="2">Reverse transcriptase domain-containing protein</fullName>
    </submittedName>
</protein>
<evidence type="ECO:0000313" key="2">
    <source>
        <dbReference type="EMBL" id="GFY34988.1"/>
    </source>
</evidence>
<feature type="domain" description="Reverse transcriptase" evidence="1">
    <location>
        <begin position="1"/>
        <end position="73"/>
    </location>
</feature>
<dbReference type="Pfam" id="PF00078">
    <property type="entry name" value="RVT_1"/>
    <property type="match status" value="1"/>
</dbReference>
<keyword evidence="2" id="KW-0808">Transferase</keyword>
<comment type="caution">
    <text evidence="2">The sequence shown here is derived from an EMBL/GenBank/DDBJ whole genome shotgun (WGS) entry which is preliminary data.</text>
</comment>
<dbReference type="AlphaFoldDB" id="A0A8X6WH57"/>
<accession>A0A8X6WH57</accession>
<dbReference type="InterPro" id="IPR043502">
    <property type="entry name" value="DNA/RNA_pol_sf"/>
</dbReference>
<dbReference type="GO" id="GO:0003964">
    <property type="term" value="F:RNA-directed DNA polymerase activity"/>
    <property type="evidence" value="ECO:0007669"/>
    <property type="project" value="UniProtKB-KW"/>
</dbReference>
<evidence type="ECO:0000313" key="3">
    <source>
        <dbReference type="Proteomes" id="UP000887159"/>
    </source>
</evidence>
<dbReference type="SUPFAM" id="SSF56672">
    <property type="entry name" value="DNA/RNA polymerases"/>
    <property type="match status" value="1"/>
</dbReference>
<proteinExistence type="predicted"/>
<reference evidence="2" key="1">
    <citation type="submission" date="2020-08" db="EMBL/GenBank/DDBJ databases">
        <title>Multicomponent nature underlies the extraordinary mechanical properties of spider dragline silk.</title>
        <authorList>
            <person name="Kono N."/>
            <person name="Nakamura H."/>
            <person name="Mori M."/>
            <person name="Yoshida Y."/>
            <person name="Ohtoshi R."/>
            <person name="Malay A.D."/>
            <person name="Moran D.A.P."/>
            <person name="Tomita M."/>
            <person name="Numata K."/>
            <person name="Arakawa K."/>
        </authorList>
    </citation>
    <scope>NUCLEOTIDE SEQUENCE</scope>
</reference>
<sequence length="244" mass="27257">MPFGIVSAPEVFQKRNQKLFGNIEGVEIYFDDIIAAGCDEDSHDAIMSRVLERVKLLNIKFNPDKLQYRLVQEPARNINQGYRWKEGLWATHRYPNVRRRASETVSGTSQSRRREELFCCRQLIVSAFNAQSLVAHAGDIESDNILMNSDYMVISQTSTNCANTVMINGFELRASNNTALEHRTHCPSTSSELPVRVSAAGGSAIYRNLQSSTNCSEIIVNANKSCGNSVLRKHNVGDICLVDV</sequence>
<dbReference type="EMBL" id="BMAU01021430">
    <property type="protein sequence ID" value="GFY34988.1"/>
    <property type="molecule type" value="Genomic_DNA"/>
</dbReference>
<organism evidence="2 3">
    <name type="scientific">Trichonephila clavipes</name>
    <name type="common">Golden silk orbweaver</name>
    <name type="synonym">Nephila clavipes</name>
    <dbReference type="NCBI Taxonomy" id="2585209"/>
    <lineage>
        <taxon>Eukaryota</taxon>
        <taxon>Metazoa</taxon>
        <taxon>Ecdysozoa</taxon>
        <taxon>Arthropoda</taxon>
        <taxon>Chelicerata</taxon>
        <taxon>Arachnida</taxon>
        <taxon>Araneae</taxon>
        <taxon>Araneomorphae</taxon>
        <taxon>Entelegynae</taxon>
        <taxon>Araneoidea</taxon>
        <taxon>Nephilidae</taxon>
        <taxon>Trichonephila</taxon>
    </lineage>
</organism>
<dbReference type="InterPro" id="IPR043128">
    <property type="entry name" value="Rev_trsase/Diguanyl_cyclase"/>
</dbReference>
<evidence type="ECO:0000259" key="1">
    <source>
        <dbReference type="Pfam" id="PF00078"/>
    </source>
</evidence>
<keyword evidence="3" id="KW-1185">Reference proteome</keyword>